<keyword evidence="2" id="KW-1185">Reference proteome</keyword>
<gene>
    <name evidence="1" type="ORF">DFP97_105224</name>
</gene>
<dbReference type="EMBL" id="QPJD01000005">
    <property type="protein sequence ID" value="RCW49039.1"/>
    <property type="molecule type" value="Genomic_DNA"/>
</dbReference>
<accession>A0A368W8S5</accession>
<evidence type="ECO:0000313" key="1">
    <source>
        <dbReference type="EMBL" id="RCW49039.1"/>
    </source>
</evidence>
<organism evidence="1 2">
    <name type="scientific">Paenibacillus prosopidis</name>
    <dbReference type="NCBI Taxonomy" id="630520"/>
    <lineage>
        <taxon>Bacteria</taxon>
        <taxon>Bacillati</taxon>
        <taxon>Bacillota</taxon>
        <taxon>Bacilli</taxon>
        <taxon>Bacillales</taxon>
        <taxon>Paenibacillaceae</taxon>
        <taxon>Paenibacillus</taxon>
    </lineage>
</organism>
<dbReference type="AlphaFoldDB" id="A0A368W8S5"/>
<evidence type="ECO:0000313" key="2">
    <source>
        <dbReference type="Proteomes" id="UP000252415"/>
    </source>
</evidence>
<name>A0A368W8S5_9BACL</name>
<dbReference type="OrthoDB" id="2549700at2"/>
<dbReference type="Proteomes" id="UP000252415">
    <property type="component" value="Unassembled WGS sequence"/>
</dbReference>
<sequence>MRVHETLLSKLRQFVVELEKKEASAKYSIPDGVMNAVKKAKSLEKLLHEIFTQVGGSGGIHLSSIIRREFGINAELMDHFGQWAPYSKELFEDELHDAVDRAEIRAGNQGVFFEGTPSKKEAAEALQLLKNIAHAAIRCQFHAKLAGPEQYVDILDNLLQFYALPNTYPEGNAVNYRNLISGDRLYAMSGGDDRITDALKAFAKEWYQQSPHSFLESKEGYLSYEFVRHFLYVLTEEQLERLCSEYIRYIEVEFKLVRTKPNLYRAKKLEIMLETVLSWTPHG</sequence>
<comment type="caution">
    <text evidence="1">The sequence shown here is derived from an EMBL/GenBank/DDBJ whole genome shotgun (WGS) entry which is preliminary data.</text>
</comment>
<protein>
    <submittedName>
        <fullName evidence="1">Uncharacterized protein</fullName>
    </submittedName>
</protein>
<reference evidence="1 2" key="1">
    <citation type="submission" date="2018-07" db="EMBL/GenBank/DDBJ databases">
        <title>Genomic Encyclopedia of Type Strains, Phase III (KMG-III): the genomes of soil and plant-associated and newly described type strains.</title>
        <authorList>
            <person name="Whitman W."/>
        </authorList>
    </citation>
    <scope>NUCLEOTIDE SEQUENCE [LARGE SCALE GENOMIC DNA]</scope>
    <source>
        <strain evidence="1 2">CECT 7506</strain>
    </source>
</reference>
<proteinExistence type="predicted"/>
<dbReference type="RefSeq" id="WP_114379782.1">
    <property type="nucleotide sequence ID" value="NZ_QPJD01000005.1"/>
</dbReference>